<organism evidence="2">
    <name type="scientific">Cacopsylla melanoneura</name>
    <dbReference type="NCBI Taxonomy" id="428564"/>
    <lineage>
        <taxon>Eukaryota</taxon>
        <taxon>Metazoa</taxon>
        <taxon>Ecdysozoa</taxon>
        <taxon>Arthropoda</taxon>
        <taxon>Hexapoda</taxon>
        <taxon>Insecta</taxon>
        <taxon>Pterygota</taxon>
        <taxon>Neoptera</taxon>
        <taxon>Paraneoptera</taxon>
        <taxon>Hemiptera</taxon>
        <taxon>Sternorrhyncha</taxon>
        <taxon>Psylloidea</taxon>
        <taxon>Psyllidae</taxon>
        <taxon>Psyllinae</taxon>
        <taxon>Cacopsylla</taxon>
    </lineage>
</organism>
<feature type="compositionally biased region" description="Basic and acidic residues" evidence="1">
    <location>
        <begin position="11"/>
        <end position="40"/>
    </location>
</feature>
<dbReference type="EMBL" id="HBUF01001621">
    <property type="protein sequence ID" value="CAG6605986.1"/>
    <property type="molecule type" value="Transcribed_RNA"/>
</dbReference>
<dbReference type="EMBL" id="HBUF01001622">
    <property type="protein sequence ID" value="CAG6605987.1"/>
    <property type="molecule type" value="Transcribed_RNA"/>
</dbReference>
<feature type="region of interest" description="Disordered" evidence="1">
    <location>
        <begin position="1"/>
        <end position="40"/>
    </location>
</feature>
<dbReference type="AlphaFoldDB" id="A0A8D8LHL7"/>
<sequence>MLDTNHVNNIHQEKEKKGLEDESTIDEKERKRAHKDATKEMKRKEWISSRKILTWIVTRIECFEKKKERRYTRAQNSFGRKPGIDYNVFLVTRKGRRVS</sequence>
<dbReference type="EMBL" id="HBUF01178929">
    <property type="protein sequence ID" value="CAG6654754.1"/>
    <property type="molecule type" value="Transcribed_RNA"/>
</dbReference>
<feature type="compositionally biased region" description="Polar residues" evidence="1">
    <location>
        <begin position="1"/>
        <end position="10"/>
    </location>
</feature>
<protein>
    <submittedName>
        <fullName evidence="2">Uncharacterized protein</fullName>
    </submittedName>
</protein>
<proteinExistence type="predicted"/>
<name>A0A8D8LHL7_9HEMI</name>
<evidence type="ECO:0000313" key="2">
    <source>
        <dbReference type="EMBL" id="CAG6605987.1"/>
    </source>
</evidence>
<evidence type="ECO:0000256" key="1">
    <source>
        <dbReference type="SAM" id="MobiDB-lite"/>
    </source>
</evidence>
<reference evidence="2" key="1">
    <citation type="submission" date="2021-05" db="EMBL/GenBank/DDBJ databases">
        <authorList>
            <person name="Alioto T."/>
            <person name="Alioto T."/>
            <person name="Gomez Garrido J."/>
        </authorList>
    </citation>
    <scope>NUCLEOTIDE SEQUENCE</scope>
</reference>
<accession>A0A8D8LHL7</accession>